<dbReference type="WBParaSite" id="GPUH_0000325001-mRNA-1">
    <property type="protein sequence ID" value="GPUH_0000325001-mRNA-1"/>
    <property type="gene ID" value="GPUH_0000325001"/>
</dbReference>
<dbReference type="GO" id="GO:0005096">
    <property type="term" value="F:GTPase activator activity"/>
    <property type="evidence" value="ECO:0007669"/>
    <property type="project" value="TreeGrafter"/>
</dbReference>
<dbReference type="GO" id="GO:0031201">
    <property type="term" value="C:SNARE complex"/>
    <property type="evidence" value="ECO:0007669"/>
    <property type="project" value="TreeGrafter"/>
</dbReference>
<dbReference type="PANTHER" id="PTHR10241:SF25">
    <property type="entry name" value="TOMOSYN, ISOFORM C"/>
    <property type="match status" value="1"/>
</dbReference>
<keyword evidence="2" id="KW-1185">Reference proteome</keyword>
<organism evidence="3">
    <name type="scientific">Gongylonema pulchrum</name>
    <dbReference type="NCBI Taxonomy" id="637853"/>
    <lineage>
        <taxon>Eukaryota</taxon>
        <taxon>Metazoa</taxon>
        <taxon>Ecdysozoa</taxon>
        <taxon>Nematoda</taxon>
        <taxon>Chromadorea</taxon>
        <taxon>Rhabditida</taxon>
        <taxon>Spirurina</taxon>
        <taxon>Spiruromorpha</taxon>
        <taxon>Spiruroidea</taxon>
        <taxon>Gongylonematidae</taxon>
        <taxon>Gongylonema</taxon>
    </lineage>
</organism>
<dbReference type="AlphaFoldDB" id="A0A183D3F4"/>
<dbReference type="GO" id="GO:0005886">
    <property type="term" value="C:plasma membrane"/>
    <property type="evidence" value="ECO:0007669"/>
    <property type="project" value="TreeGrafter"/>
</dbReference>
<dbReference type="GO" id="GO:0045159">
    <property type="term" value="F:myosin II binding"/>
    <property type="evidence" value="ECO:0007669"/>
    <property type="project" value="TreeGrafter"/>
</dbReference>
<dbReference type="GO" id="GO:0019905">
    <property type="term" value="F:syntaxin binding"/>
    <property type="evidence" value="ECO:0007669"/>
    <property type="project" value="TreeGrafter"/>
</dbReference>
<name>A0A183D3F4_9BILA</name>
<dbReference type="GO" id="GO:0006887">
    <property type="term" value="P:exocytosis"/>
    <property type="evidence" value="ECO:0007669"/>
    <property type="project" value="TreeGrafter"/>
</dbReference>
<proteinExistence type="predicted"/>
<dbReference type="PANTHER" id="PTHR10241">
    <property type="entry name" value="LETHAL 2 GIANT LARVAE PROTEIN"/>
    <property type="match status" value="1"/>
</dbReference>
<dbReference type="EMBL" id="UYRT01005417">
    <property type="protein sequence ID" value="VDK38645.1"/>
    <property type="molecule type" value="Genomic_DNA"/>
</dbReference>
<reference evidence="1 2" key="2">
    <citation type="submission" date="2018-11" db="EMBL/GenBank/DDBJ databases">
        <authorList>
            <consortium name="Pathogen Informatics"/>
        </authorList>
    </citation>
    <scope>NUCLEOTIDE SEQUENCE [LARGE SCALE GENOMIC DNA]</scope>
</reference>
<dbReference type="OrthoDB" id="19944at2759"/>
<dbReference type="GO" id="GO:0006893">
    <property type="term" value="P:Golgi to plasma membrane transport"/>
    <property type="evidence" value="ECO:0007669"/>
    <property type="project" value="TreeGrafter"/>
</dbReference>
<sequence length="223" mass="24794">MLYTAFMDHDFCLLVGAADNYRDKEGERENPGAEEKRNYPNKLLTKPSLSPTCSNASELSKEDEFLQLAVLVSEDEAYVVGLPNFTQLFSHRPEIPFVKAQATHVCGRPVLMLLNGAGQIVVLSLPSLRLLLCSNLFRHSIDYDDPMCMKTSFSEHGLGMYTITPSEVQKFTVCTELASQVQESVGDLFVPVDMPEPPRSSFLKGVSNLFASQKESFDLDSIC</sequence>
<accession>A0A183D3F4</accession>
<evidence type="ECO:0000313" key="3">
    <source>
        <dbReference type="WBParaSite" id="GPUH_0000325001-mRNA-1"/>
    </source>
</evidence>
<evidence type="ECO:0000313" key="1">
    <source>
        <dbReference type="EMBL" id="VDK38645.1"/>
    </source>
</evidence>
<reference evidence="3" key="1">
    <citation type="submission" date="2016-06" db="UniProtKB">
        <authorList>
            <consortium name="WormBaseParasite"/>
        </authorList>
    </citation>
    <scope>IDENTIFICATION</scope>
</reference>
<evidence type="ECO:0000313" key="2">
    <source>
        <dbReference type="Proteomes" id="UP000271098"/>
    </source>
</evidence>
<dbReference type="Proteomes" id="UP000271098">
    <property type="component" value="Unassembled WGS sequence"/>
</dbReference>
<gene>
    <name evidence="1" type="ORF">GPUH_LOCUS3245</name>
</gene>
<protein>
    <submittedName>
        <fullName evidence="3">CPSF_A domain-containing protein</fullName>
    </submittedName>
</protein>